<gene>
    <name evidence="2" type="ORF">MTR67_034912</name>
</gene>
<accession>A0AAF0U8Y3</accession>
<proteinExistence type="predicted"/>
<dbReference type="PANTHER" id="PTHR46148">
    <property type="entry name" value="CHROMO DOMAIN-CONTAINING PROTEIN"/>
    <property type="match status" value="1"/>
</dbReference>
<dbReference type="AlphaFoldDB" id="A0AAF0U8Y3"/>
<feature type="domain" description="Tf2-1-like SH3-like" evidence="1">
    <location>
        <begin position="20"/>
        <end position="82"/>
    </location>
</feature>
<keyword evidence="3" id="KW-1185">Reference proteome</keyword>
<dbReference type="PANTHER" id="PTHR46148:SF60">
    <property type="entry name" value="CHROMO DOMAIN-CONTAINING PROTEIN"/>
    <property type="match status" value="1"/>
</dbReference>
<reference evidence="2" key="1">
    <citation type="submission" date="2023-08" db="EMBL/GenBank/DDBJ databases">
        <title>A de novo genome assembly of Solanum verrucosum Schlechtendal, a Mexican diploid species geographically isolated from the other diploid A-genome species in potato relatives.</title>
        <authorList>
            <person name="Hosaka K."/>
        </authorList>
    </citation>
    <scope>NUCLEOTIDE SEQUENCE</scope>
    <source>
        <tissue evidence="2">Young leaves</tissue>
    </source>
</reference>
<feature type="non-terminal residue" evidence="2">
    <location>
        <position position="1"/>
    </location>
</feature>
<organism evidence="2 3">
    <name type="scientific">Solanum verrucosum</name>
    <dbReference type="NCBI Taxonomy" id="315347"/>
    <lineage>
        <taxon>Eukaryota</taxon>
        <taxon>Viridiplantae</taxon>
        <taxon>Streptophyta</taxon>
        <taxon>Embryophyta</taxon>
        <taxon>Tracheophyta</taxon>
        <taxon>Spermatophyta</taxon>
        <taxon>Magnoliopsida</taxon>
        <taxon>eudicotyledons</taxon>
        <taxon>Gunneridae</taxon>
        <taxon>Pentapetalae</taxon>
        <taxon>asterids</taxon>
        <taxon>lamiids</taxon>
        <taxon>Solanales</taxon>
        <taxon>Solanaceae</taxon>
        <taxon>Solanoideae</taxon>
        <taxon>Solaneae</taxon>
        <taxon>Solanum</taxon>
    </lineage>
</organism>
<dbReference type="InterPro" id="IPR056924">
    <property type="entry name" value="SH3_Tf2-1"/>
</dbReference>
<dbReference type="Proteomes" id="UP001234989">
    <property type="component" value="Chromosome 8"/>
</dbReference>
<protein>
    <recommendedName>
        <fullName evidence="1">Tf2-1-like SH3-like domain-containing protein</fullName>
    </recommendedName>
</protein>
<dbReference type="EMBL" id="CP133619">
    <property type="protein sequence ID" value="WMV41527.1"/>
    <property type="molecule type" value="Genomic_DNA"/>
</dbReference>
<name>A0AAF0U8Y3_SOLVR</name>
<sequence>KRSYVDGNVCELKFTIEEKFLLKVSPVNGVLRFGKKDKLNPRFIDPFEVLLHFGEMTYYMLGMPPNLSGVHPFFHVLMLKKCCVNGCHVIQCDSKESDQ</sequence>
<dbReference type="Pfam" id="PF24626">
    <property type="entry name" value="SH3_Tf2-1"/>
    <property type="match status" value="1"/>
</dbReference>
<evidence type="ECO:0000259" key="1">
    <source>
        <dbReference type="Pfam" id="PF24626"/>
    </source>
</evidence>
<evidence type="ECO:0000313" key="2">
    <source>
        <dbReference type="EMBL" id="WMV41527.1"/>
    </source>
</evidence>
<evidence type="ECO:0000313" key="3">
    <source>
        <dbReference type="Proteomes" id="UP001234989"/>
    </source>
</evidence>